<proteinExistence type="predicted"/>
<dbReference type="EMBL" id="MU277285">
    <property type="protein sequence ID" value="KAI0055631.1"/>
    <property type="molecule type" value="Genomic_DNA"/>
</dbReference>
<reference evidence="1" key="2">
    <citation type="journal article" date="2022" name="New Phytol.">
        <title>Evolutionary transition to the ectomycorrhizal habit in the genomes of a hyperdiverse lineage of mushroom-forming fungi.</title>
        <authorList>
            <person name="Looney B."/>
            <person name="Miyauchi S."/>
            <person name="Morin E."/>
            <person name="Drula E."/>
            <person name="Courty P.E."/>
            <person name="Kohler A."/>
            <person name="Kuo A."/>
            <person name="LaButti K."/>
            <person name="Pangilinan J."/>
            <person name="Lipzen A."/>
            <person name="Riley R."/>
            <person name="Andreopoulos W."/>
            <person name="He G."/>
            <person name="Johnson J."/>
            <person name="Nolan M."/>
            <person name="Tritt A."/>
            <person name="Barry K.W."/>
            <person name="Grigoriev I.V."/>
            <person name="Nagy L.G."/>
            <person name="Hibbett D."/>
            <person name="Henrissat B."/>
            <person name="Matheny P.B."/>
            <person name="Labbe J."/>
            <person name="Martin F.M."/>
        </authorList>
    </citation>
    <scope>NUCLEOTIDE SEQUENCE</scope>
    <source>
        <strain evidence="1">HHB10654</strain>
    </source>
</reference>
<dbReference type="Proteomes" id="UP000814140">
    <property type="component" value="Unassembled WGS sequence"/>
</dbReference>
<sequence length="70" mass="7465">MYLRATASPPPLLTMLFSPCPPCVDSSRGNSPSKTLGLELECCATGRNPPYDGQVVEQDTLLQPTGLDRG</sequence>
<comment type="caution">
    <text evidence="1">The sequence shown here is derived from an EMBL/GenBank/DDBJ whole genome shotgun (WGS) entry which is preliminary data.</text>
</comment>
<organism evidence="1 2">
    <name type="scientific">Artomyces pyxidatus</name>
    <dbReference type="NCBI Taxonomy" id="48021"/>
    <lineage>
        <taxon>Eukaryota</taxon>
        <taxon>Fungi</taxon>
        <taxon>Dikarya</taxon>
        <taxon>Basidiomycota</taxon>
        <taxon>Agaricomycotina</taxon>
        <taxon>Agaricomycetes</taxon>
        <taxon>Russulales</taxon>
        <taxon>Auriscalpiaceae</taxon>
        <taxon>Artomyces</taxon>
    </lineage>
</organism>
<accession>A0ACB8SID5</accession>
<evidence type="ECO:0000313" key="2">
    <source>
        <dbReference type="Proteomes" id="UP000814140"/>
    </source>
</evidence>
<keyword evidence="2" id="KW-1185">Reference proteome</keyword>
<evidence type="ECO:0000313" key="1">
    <source>
        <dbReference type="EMBL" id="KAI0055631.1"/>
    </source>
</evidence>
<reference evidence="1" key="1">
    <citation type="submission" date="2021-03" db="EMBL/GenBank/DDBJ databases">
        <authorList>
            <consortium name="DOE Joint Genome Institute"/>
            <person name="Ahrendt S."/>
            <person name="Looney B.P."/>
            <person name="Miyauchi S."/>
            <person name="Morin E."/>
            <person name="Drula E."/>
            <person name="Courty P.E."/>
            <person name="Chicoki N."/>
            <person name="Fauchery L."/>
            <person name="Kohler A."/>
            <person name="Kuo A."/>
            <person name="Labutti K."/>
            <person name="Pangilinan J."/>
            <person name="Lipzen A."/>
            <person name="Riley R."/>
            <person name="Andreopoulos W."/>
            <person name="He G."/>
            <person name="Johnson J."/>
            <person name="Barry K.W."/>
            <person name="Grigoriev I.V."/>
            <person name="Nagy L."/>
            <person name="Hibbett D."/>
            <person name="Henrissat B."/>
            <person name="Matheny P.B."/>
            <person name="Labbe J."/>
            <person name="Martin F."/>
        </authorList>
    </citation>
    <scope>NUCLEOTIDE SEQUENCE</scope>
    <source>
        <strain evidence="1">HHB10654</strain>
    </source>
</reference>
<gene>
    <name evidence="1" type="ORF">BV25DRAFT_1921682</name>
</gene>
<name>A0ACB8SID5_9AGAM</name>
<protein>
    <submittedName>
        <fullName evidence="1">Uncharacterized protein</fullName>
    </submittedName>
</protein>